<dbReference type="GO" id="GO:0016094">
    <property type="term" value="P:polyprenol biosynthetic process"/>
    <property type="evidence" value="ECO:0007669"/>
    <property type="project" value="TreeGrafter"/>
</dbReference>
<keyword evidence="9" id="KW-0175">Coiled coil</keyword>
<feature type="compositionally biased region" description="Polar residues" evidence="10">
    <location>
        <begin position="112"/>
        <end position="135"/>
    </location>
</feature>
<dbReference type="InterPro" id="IPR036424">
    <property type="entry name" value="UPP_synth-like_sf"/>
</dbReference>
<dbReference type="FunFam" id="3.40.1180.10:FF:000005">
    <property type="entry name" value="Alkyl transferase"/>
    <property type="match status" value="1"/>
</dbReference>
<evidence type="ECO:0000259" key="12">
    <source>
        <dbReference type="PROSITE" id="PS50016"/>
    </source>
</evidence>
<feature type="compositionally biased region" description="Polar residues" evidence="10">
    <location>
        <begin position="797"/>
        <end position="808"/>
    </location>
</feature>
<evidence type="ECO:0008006" key="17">
    <source>
        <dbReference type="Google" id="ProtNLM"/>
    </source>
</evidence>
<keyword evidence="8" id="KW-0238">DNA-binding</keyword>
<dbReference type="Gene3D" id="3.40.1180.10">
    <property type="entry name" value="Decaprenyl diphosphate synthase-like"/>
    <property type="match status" value="1"/>
</dbReference>
<evidence type="ECO:0000259" key="14">
    <source>
        <dbReference type="PROSITE" id="PS50157"/>
    </source>
</evidence>
<dbReference type="SUPFAM" id="SSF47095">
    <property type="entry name" value="HMG-box"/>
    <property type="match status" value="1"/>
</dbReference>
<dbReference type="InterPro" id="IPR019787">
    <property type="entry name" value="Znf_PHD-finger"/>
</dbReference>
<feature type="compositionally biased region" description="Basic and acidic residues" evidence="10">
    <location>
        <begin position="368"/>
        <end position="379"/>
    </location>
</feature>
<dbReference type="EMBL" id="MVBO01000041">
    <property type="protein sequence ID" value="OZJ04422.1"/>
    <property type="molecule type" value="Genomic_DNA"/>
</dbReference>
<dbReference type="InterPro" id="IPR013087">
    <property type="entry name" value="Znf_C2H2_type"/>
</dbReference>
<evidence type="ECO:0000313" key="15">
    <source>
        <dbReference type="EMBL" id="OZJ04422.1"/>
    </source>
</evidence>
<dbReference type="GO" id="GO:0005783">
    <property type="term" value="C:endoplasmic reticulum"/>
    <property type="evidence" value="ECO:0007669"/>
    <property type="project" value="TreeGrafter"/>
</dbReference>
<dbReference type="PROSITE" id="PS50157">
    <property type="entry name" value="ZINC_FINGER_C2H2_2"/>
    <property type="match status" value="1"/>
</dbReference>
<dbReference type="SUPFAM" id="SSF64005">
    <property type="entry name" value="Undecaprenyl diphosphate synthase"/>
    <property type="match status" value="1"/>
</dbReference>
<dbReference type="OrthoDB" id="45365at2759"/>
<dbReference type="InterPro" id="IPR001660">
    <property type="entry name" value="SAM"/>
</dbReference>
<dbReference type="GO" id="GO:0016787">
    <property type="term" value="F:hydrolase activity"/>
    <property type="evidence" value="ECO:0007669"/>
    <property type="project" value="InterPro"/>
</dbReference>
<feature type="region of interest" description="Disordered" evidence="10">
    <location>
        <begin position="574"/>
        <end position="631"/>
    </location>
</feature>
<evidence type="ECO:0000256" key="1">
    <source>
        <dbReference type="ARBA" id="ARBA00005432"/>
    </source>
</evidence>
<dbReference type="GO" id="GO:0009966">
    <property type="term" value="P:regulation of signal transduction"/>
    <property type="evidence" value="ECO:0007669"/>
    <property type="project" value="InterPro"/>
</dbReference>
<dbReference type="SMART" id="SM00398">
    <property type="entry name" value="HMG"/>
    <property type="match status" value="1"/>
</dbReference>
<dbReference type="SUPFAM" id="SSF56784">
    <property type="entry name" value="HAD-like"/>
    <property type="match status" value="1"/>
</dbReference>
<dbReference type="InterPro" id="IPR011011">
    <property type="entry name" value="Znf_FYVE_PHD"/>
</dbReference>
<feature type="coiled-coil region" evidence="9">
    <location>
        <begin position="226"/>
        <end position="253"/>
    </location>
</feature>
<evidence type="ECO:0000256" key="7">
    <source>
        <dbReference type="PROSITE-ProRule" id="PRU00042"/>
    </source>
</evidence>
<dbReference type="CDD" id="cd09487">
    <property type="entry name" value="SAM_superfamily"/>
    <property type="match status" value="1"/>
</dbReference>
<feature type="transmembrane region" description="Helical" evidence="11">
    <location>
        <begin position="2575"/>
        <end position="2595"/>
    </location>
</feature>
<evidence type="ECO:0000256" key="8">
    <source>
        <dbReference type="PROSITE-ProRule" id="PRU00267"/>
    </source>
</evidence>
<dbReference type="Pfam" id="PF00149">
    <property type="entry name" value="Metallophos"/>
    <property type="match status" value="1"/>
</dbReference>
<feature type="compositionally biased region" description="Low complexity" evidence="10">
    <location>
        <begin position="474"/>
        <end position="484"/>
    </location>
</feature>
<feature type="domain" description="PHD-type" evidence="12">
    <location>
        <begin position="3260"/>
        <end position="3309"/>
    </location>
</feature>
<dbReference type="InterPro" id="IPR013083">
    <property type="entry name" value="Znf_RING/FYVE/PHD"/>
</dbReference>
<dbReference type="SMART" id="SM00249">
    <property type="entry name" value="PHD"/>
    <property type="match status" value="1"/>
</dbReference>
<feature type="transmembrane region" description="Helical" evidence="11">
    <location>
        <begin position="2461"/>
        <end position="2485"/>
    </location>
</feature>
<feature type="region of interest" description="Disordered" evidence="10">
    <location>
        <begin position="451"/>
        <end position="494"/>
    </location>
</feature>
<dbReference type="InterPro" id="IPR007062">
    <property type="entry name" value="PPI-2"/>
</dbReference>
<dbReference type="InterPro" id="IPR019786">
    <property type="entry name" value="Zinc_finger_PHD-type_CS"/>
</dbReference>
<feature type="region of interest" description="Disordered" evidence="10">
    <location>
        <begin position="2914"/>
        <end position="2934"/>
    </location>
</feature>
<dbReference type="PROSITE" id="PS50118">
    <property type="entry name" value="HMG_BOX_2"/>
    <property type="match status" value="1"/>
</dbReference>
<feature type="compositionally biased region" description="Basic and acidic residues" evidence="10">
    <location>
        <begin position="394"/>
        <end position="403"/>
    </location>
</feature>
<evidence type="ECO:0000256" key="3">
    <source>
        <dbReference type="ARBA" id="ARBA00022723"/>
    </source>
</evidence>
<dbReference type="Pfam" id="PF00505">
    <property type="entry name" value="HMG_box"/>
    <property type="match status" value="1"/>
</dbReference>
<feature type="compositionally biased region" description="Polar residues" evidence="10">
    <location>
        <begin position="2692"/>
        <end position="2731"/>
    </location>
</feature>
<organism evidence="15 16">
    <name type="scientific">Bifiguratus adelaidae</name>
    <dbReference type="NCBI Taxonomy" id="1938954"/>
    <lineage>
        <taxon>Eukaryota</taxon>
        <taxon>Fungi</taxon>
        <taxon>Fungi incertae sedis</taxon>
        <taxon>Mucoromycota</taxon>
        <taxon>Mucoromycotina</taxon>
        <taxon>Endogonomycetes</taxon>
        <taxon>Endogonales</taxon>
        <taxon>Endogonales incertae sedis</taxon>
        <taxon>Bifiguratus</taxon>
    </lineage>
</organism>
<keyword evidence="11" id="KW-0812">Transmembrane</keyword>
<dbReference type="InterPro" id="IPR036910">
    <property type="entry name" value="HMG_box_dom_sf"/>
</dbReference>
<dbReference type="Gene3D" id="3.60.21.10">
    <property type="match status" value="1"/>
</dbReference>
<dbReference type="Gene3D" id="3.30.40.10">
    <property type="entry name" value="Zinc/RING finger domain, C3HC4 (zinc finger)"/>
    <property type="match status" value="1"/>
</dbReference>
<feature type="transmembrane region" description="Helical" evidence="11">
    <location>
        <begin position="2537"/>
        <end position="2560"/>
    </location>
</feature>
<dbReference type="Pfam" id="PF24384">
    <property type="entry name" value="Ig_TMM62"/>
    <property type="match status" value="1"/>
</dbReference>
<evidence type="ECO:0000256" key="6">
    <source>
        <dbReference type="ARBA" id="ARBA00022842"/>
    </source>
</evidence>
<feature type="compositionally biased region" description="Polar residues" evidence="10">
    <location>
        <begin position="383"/>
        <end position="393"/>
    </location>
</feature>
<dbReference type="InterPro" id="IPR018520">
    <property type="entry name" value="UPP_synth-like_CS"/>
</dbReference>
<dbReference type="GO" id="GO:0003677">
    <property type="term" value="F:DNA binding"/>
    <property type="evidence" value="ECO:0007669"/>
    <property type="project" value="UniProtKB-UniRule"/>
</dbReference>
<keyword evidence="8" id="KW-0539">Nucleus</keyword>
<feature type="transmembrane region" description="Helical" evidence="11">
    <location>
        <begin position="2244"/>
        <end position="2261"/>
    </location>
</feature>
<dbReference type="InterPro" id="IPR036412">
    <property type="entry name" value="HAD-like_sf"/>
</dbReference>
<accession>A0A261Y1D6</accession>
<dbReference type="NCBIfam" id="TIGR00055">
    <property type="entry name" value="uppS"/>
    <property type="match status" value="1"/>
</dbReference>
<feature type="compositionally biased region" description="Polar residues" evidence="10">
    <location>
        <begin position="151"/>
        <end position="165"/>
    </location>
</feature>
<reference evidence="15 16" key="1">
    <citation type="journal article" date="2017" name="Mycologia">
        <title>Bifiguratus adelaidae, gen. et sp. nov., a new member of Mucoromycotina in endophytic and soil-dwelling habitats.</title>
        <authorList>
            <person name="Torres-Cruz T.J."/>
            <person name="Billingsley Tobias T.L."/>
            <person name="Almatruk M."/>
            <person name="Hesse C."/>
            <person name="Kuske C.R."/>
            <person name="Desiro A."/>
            <person name="Benucci G.M."/>
            <person name="Bonito G."/>
            <person name="Stajich J.E."/>
            <person name="Dunlap C."/>
            <person name="Arnold A.E."/>
            <person name="Porras-Alfaro A."/>
        </authorList>
    </citation>
    <scope>NUCLEOTIDE SEQUENCE [LARGE SCALE GENOMIC DNA]</scope>
    <source>
        <strain evidence="15 16">AZ0501</strain>
    </source>
</reference>
<keyword evidence="6" id="KW-0460">Magnesium</keyword>
<dbReference type="GO" id="GO:0004864">
    <property type="term" value="F:protein phosphatase inhibitor activity"/>
    <property type="evidence" value="ECO:0007669"/>
    <property type="project" value="InterPro"/>
</dbReference>
<dbReference type="GO" id="GO:0005634">
    <property type="term" value="C:nucleus"/>
    <property type="evidence" value="ECO:0007669"/>
    <property type="project" value="UniProtKB-UniRule"/>
</dbReference>
<dbReference type="PROSITE" id="PS01066">
    <property type="entry name" value="UPP_SYNTHASE"/>
    <property type="match status" value="1"/>
</dbReference>
<feature type="transmembrane region" description="Helical" evidence="11">
    <location>
        <begin position="2157"/>
        <end position="2176"/>
    </location>
</feature>
<dbReference type="HAMAP" id="MF_01139">
    <property type="entry name" value="ISPT"/>
    <property type="match status" value="1"/>
</dbReference>
<feature type="compositionally biased region" description="Polar residues" evidence="10">
    <location>
        <begin position="817"/>
        <end position="834"/>
    </location>
</feature>
<dbReference type="InterPro" id="IPR006357">
    <property type="entry name" value="HAD-SF_hydro_IIA"/>
</dbReference>
<dbReference type="InterPro" id="IPR009071">
    <property type="entry name" value="HMG_box_dom"/>
</dbReference>
<keyword evidence="11" id="KW-1133">Transmembrane helix</keyword>
<feature type="region of interest" description="Disordered" evidence="10">
    <location>
        <begin position="112"/>
        <end position="186"/>
    </location>
</feature>
<keyword evidence="4 7" id="KW-0863">Zinc-finger</keyword>
<dbReference type="GO" id="GO:0016020">
    <property type="term" value="C:membrane"/>
    <property type="evidence" value="ECO:0007669"/>
    <property type="project" value="TreeGrafter"/>
</dbReference>
<dbReference type="PROSITE" id="PS01359">
    <property type="entry name" value="ZF_PHD_1"/>
    <property type="match status" value="1"/>
</dbReference>
<dbReference type="GO" id="GO:0008270">
    <property type="term" value="F:zinc ion binding"/>
    <property type="evidence" value="ECO:0007669"/>
    <property type="project" value="UniProtKB-KW"/>
</dbReference>
<dbReference type="InterPro" id="IPR004843">
    <property type="entry name" value="Calcineurin-like_PHP"/>
</dbReference>
<dbReference type="SUPFAM" id="SSF57903">
    <property type="entry name" value="FYVE/PHD zinc finger"/>
    <property type="match status" value="1"/>
</dbReference>
<feature type="transmembrane region" description="Helical" evidence="11">
    <location>
        <begin position="2294"/>
        <end position="2317"/>
    </location>
</feature>
<feature type="region of interest" description="Disordered" evidence="10">
    <location>
        <begin position="2690"/>
        <end position="2731"/>
    </location>
</feature>
<dbReference type="InterPro" id="IPR056230">
    <property type="entry name" value="TMEM62_C"/>
</dbReference>
<feature type="DNA-binding region" description="HMG box" evidence="8">
    <location>
        <begin position="182"/>
        <end position="248"/>
    </location>
</feature>
<dbReference type="InterPro" id="IPR013761">
    <property type="entry name" value="SAM/pointed_sf"/>
</dbReference>
<dbReference type="Gene3D" id="1.10.30.10">
    <property type="entry name" value="High mobility group box domain"/>
    <property type="match status" value="1"/>
</dbReference>
<dbReference type="Pfam" id="PF13344">
    <property type="entry name" value="Hydrolase_6"/>
    <property type="match status" value="1"/>
</dbReference>
<comment type="caution">
    <text evidence="15">The sequence shown here is derived from an EMBL/GenBank/DDBJ whole genome shotgun (WGS) entry which is preliminary data.</text>
</comment>
<dbReference type="SUPFAM" id="SSF56300">
    <property type="entry name" value="Metallo-dependent phosphatases"/>
    <property type="match status" value="1"/>
</dbReference>
<evidence type="ECO:0000256" key="4">
    <source>
        <dbReference type="ARBA" id="ARBA00022771"/>
    </source>
</evidence>
<dbReference type="PANTHER" id="PTHR10291:SF43">
    <property type="entry name" value="DEHYDRODOLICHYL DIPHOSPHATE SYNTHASE COMPLEX SUBUNIT DHDDS"/>
    <property type="match status" value="1"/>
</dbReference>
<evidence type="ECO:0000259" key="13">
    <source>
        <dbReference type="PROSITE" id="PS50118"/>
    </source>
</evidence>
<keyword evidence="16" id="KW-1185">Reference proteome</keyword>
<keyword evidence="5" id="KW-0862">Zinc</keyword>
<feature type="domain" description="C2H2-type" evidence="14">
    <location>
        <begin position="3215"/>
        <end position="3244"/>
    </location>
</feature>
<dbReference type="Pfam" id="PF00628">
    <property type="entry name" value="PHD"/>
    <property type="match status" value="1"/>
</dbReference>
<evidence type="ECO:0000256" key="9">
    <source>
        <dbReference type="SAM" id="Coils"/>
    </source>
</evidence>
<dbReference type="GO" id="GO:0045547">
    <property type="term" value="F:ditrans,polycis-polyprenyl diphosphate synthase [(2E,6E)-farnesyl diphosphate specific] activity"/>
    <property type="evidence" value="ECO:0007669"/>
    <property type="project" value="TreeGrafter"/>
</dbReference>
<evidence type="ECO:0000256" key="10">
    <source>
        <dbReference type="SAM" id="MobiDB-lite"/>
    </source>
</evidence>
<dbReference type="Gene3D" id="3.40.50.1000">
    <property type="entry name" value="HAD superfamily/HAD-like"/>
    <property type="match status" value="2"/>
</dbReference>
<dbReference type="InterPro" id="IPR001441">
    <property type="entry name" value="UPP_synth-like"/>
</dbReference>
<dbReference type="InterPro" id="IPR001965">
    <property type="entry name" value="Znf_PHD"/>
</dbReference>
<dbReference type="Pfam" id="PF13242">
    <property type="entry name" value="Hydrolase_like"/>
    <property type="match status" value="1"/>
</dbReference>
<dbReference type="Pfam" id="PF01255">
    <property type="entry name" value="Prenyltransf"/>
    <property type="match status" value="1"/>
</dbReference>
<dbReference type="Proteomes" id="UP000242875">
    <property type="component" value="Unassembled WGS sequence"/>
</dbReference>
<feature type="compositionally biased region" description="Low complexity" evidence="10">
    <location>
        <begin position="284"/>
        <end position="324"/>
    </location>
</feature>
<proteinExistence type="inferred from homology"/>
<dbReference type="Pfam" id="PF24394">
    <property type="entry name" value="TMEM62_C"/>
    <property type="match status" value="1"/>
</dbReference>
<feature type="compositionally biased region" description="Basic and acidic residues" evidence="10">
    <location>
        <begin position="333"/>
        <end position="356"/>
    </location>
</feature>
<name>A0A261Y1D6_9FUNG</name>
<feature type="domain" description="HMG box" evidence="13">
    <location>
        <begin position="182"/>
        <end position="248"/>
    </location>
</feature>
<evidence type="ECO:0000256" key="5">
    <source>
        <dbReference type="ARBA" id="ARBA00022833"/>
    </source>
</evidence>
<keyword evidence="11" id="KW-0472">Membrane</keyword>
<feature type="compositionally biased region" description="Basic residues" evidence="10">
    <location>
        <begin position="166"/>
        <end position="175"/>
    </location>
</feature>
<feature type="region of interest" description="Disordered" evidence="10">
    <location>
        <begin position="729"/>
        <end position="778"/>
    </location>
</feature>
<protein>
    <recommendedName>
        <fullName evidence="17">HMG box domain-containing protein</fullName>
    </recommendedName>
</protein>
<dbReference type="CDD" id="cd00475">
    <property type="entry name" value="Cis_IPPS"/>
    <property type="match status" value="1"/>
</dbReference>
<dbReference type="InterPro" id="IPR029052">
    <property type="entry name" value="Metallo-depent_PP-like"/>
</dbReference>
<feature type="transmembrane region" description="Helical" evidence="11">
    <location>
        <begin position="2497"/>
        <end position="2517"/>
    </location>
</feature>
<dbReference type="InterPro" id="IPR023214">
    <property type="entry name" value="HAD_sf"/>
</dbReference>
<keyword evidence="2" id="KW-0808">Transferase</keyword>
<dbReference type="Pfam" id="PF04979">
    <property type="entry name" value="IPP-2"/>
    <property type="match status" value="1"/>
</dbReference>
<evidence type="ECO:0000313" key="16">
    <source>
        <dbReference type="Proteomes" id="UP000242875"/>
    </source>
</evidence>
<feature type="region of interest" description="Disordered" evidence="10">
    <location>
        <begin position="508"/>
        <end position="527"/>
    </location>
</feature>
<dbReference type="InterPro" id="IPR056229">
    <property type="entry name" value="Ig_TMM62"/>
</dbReference>
<evidence type="ECO:0000256" key="2">
    <source>
        <dbReference type="ARBA" id="ARBA00022679"/>
    </source>
</evidence>
<feature type="compositionally biased region" description="Acidic residues" evidence="10">
    <location>
        <begin position="613"/>
        <end position="627"/>
    </location>
</feature>
<feature type="region of interest" description="Disordered" evidence="10">
    <location>
        <begin position="270"/>
        <end position="410"/>
    </location>
</feature>
<comment type="similarity">
    <text evidence="1">Belongs to the UPP synthase family.</text>
</comment>
<dbReference type="Pfam" id="PF00536">
    <property type="entry name" value="SAM_1"/>
    <property type="match status" value="1"/>
</dbReference>
<dbReference type="PROSITE" id="PS50016">
    <property type="entry name" value="ZF_PHD_2"/>
    <property type="match status" value="1"/>
</dbReference>
<feature type="transmembrane region" description="Helical" evidence="11">
    <location>
        <begin position="2663"/>
        <end position="2686"/>
    </location>
</feature>
<evidence type="ECO:0000256" key="11">
    <source>
        <dbReference type="SAM" id="Phobius"/>
    </source>
</evidence>
<feature type="compositionally biased region" description="Basic and acidic residues" evidence="10">
    <location>
        <begin position="598"/>
        <end position="612"/>
    </location>
</feature>
<dbReference type="SUPFAM" id="SSF47769">
    <property type="entry name" value="SAM/Pointed domain"/>
    <property type="match status" value="1"/>
</dbReference>
<feature type="transmembrane region" description="Helical" evidence="11">
    <location>
        <begin position="2627"/>
        <end position="2651"/>
    </location>
</feature>
<dbReference type="GO" id="GO:0005811">
    <property type="term" value="C:lipid droplet"/>
    <property type="evidence" value="ECO:0007669"/>
    <property type="project" value="TreeGrafter"/>
</dbReference>
<dbReference type="GO" id="GO:1904423">
    <property type="term" value="C:dehydrodolichyl diphosphate synthase complex"/>
    <property type="evidence" value="ECO:0007669"/>
    <property type="project" value="TreeGrafter"/>
</dbReference>
<sequence>MTKDTARQPSHGGLTASQLEQSQVKVFLCRLSLDQYVDRFLEEGFDSLKSLIEVTEHDLAALDVKRGHRRLLQRQIANIKGIPSQVPLLIDPNYEVHDSDARASVVSSALGHSQTSVSGSRDTSERFSTQLSGLSDESMADDHPRDDANVSDVTTTRNNDSTGQHGQKRKYRRHAKPDQNAPVKPPSAYVMFSNKIRSDLRDQSMSFTDLAKIVADRWKALPKDEKDHYETVARKAKDEYMQLMAEYETTDEHKQYQGYLADFKAKQESACRTVGKPRKRTKYSSVGSSSGNGSTNGSSSNGNGSSGNGNSESTPSDNSSDLLLGGNGNGNADPDKLDGGANTKQDKKDRVLDETVSKASPGLPEGKGYQKDSTSDRRRGASRSISKSPLSKDNNAHDHEYRKNLTNSTQTPNYAHYQRHEHDAPAIDQRPQPPYPHHLNYSQYRQYYAGNSDERYPKPFFDSQSPDPNPYTVPSAPNSNRRLPNPLPHSSADHTSVSLLPYAQSVRSQPAHILKKPANAESDKNNRLKWDEDNLMITEAQKDSTMKVNEPKTPFIKYNHETDEVMNMDSIPALNLPKDQRRGSSASSELDDFSISHSDSDSKSKDRRRVSVSDDDWDSPEEEDEEAIEHHKEFAEHRSKHYNMREAMRRARELLKEDEESQPPIPQSNGRYSVDYSVTGVSDSYLVGFDDESTAPVDFVLVDDGQIEERLVNKPQFGKRSLTLRLRKRCHSGKKKASVAPQKAAVVQPSKAHAKSSGKDQVAPDRKPSKTVVKPSVTPSVKPKLQVYALSEKTSSKKQAAPTSTKKVASTHKAAPTHNTATTRKASPTHQSAPTHAAAPPEKRKLLQSGSAFTYYWIASPSEYTGGGSVALKTCSGKTIAHVNSNYAQNIRMEGTGFVGSEILNLGNCNCGSGYSCFQTVNRQQNPYGLTAYDSPLRPFITVASNDLPRNTKIYVPSIDGWTIPGSSKKHNGCLLVDDQSWSFGGHHIDWYVLKEQDYTTLNTEHQSINTVDIYEGGNTCANGVEQAVVSALRLGPIPKHVGIIMDGNRRYATARRMAISGGHYAGYKQLEKVLQFSMDLGVEAISLYAFSIENYKRPKQEVDYLMKLFKEQFVELSENSDLVRDFGIKVKFVGNMKYFDTELVSIVERAEEMTKHHSSRLLQICCPYTSRDEMTTAVKMTVENNLDTGSSPLEITHQDITRHIMPEAPPLDILIRTSGEIRLSDFLLWQCHTATQIQFVDCYWPEFNLWAFLPALLEFQWNHKGLQRERAIADQRRHRNRTTFMEEEISEMQLLYIDVDQIAFLIMKCIRSLSELVKDNDHYTTFAVDIYGVLHNGSEPYPESVKAIRNLTQKATTILLSNSSRTGPQVADDLERKYGIQPNDYTHIVTSGDRTRHFLTKVFEDTTSYTASDLASVLGSPNLLSPRTFRDRFVKTHQFYLLGTPEWHGPLYHHLNLTPTPHLAQCDFILLGAVPNLPNQPPIQFTDETSVRDHYRAFLETARSLNIPIVCANPDVWAPHAAQLHVCSGYLAEWYAELGGTVLAFGKPFPNMYASLPEGVICIGDNINTDVKGAANAGEDVVLIAGGVHWQEFKVAHAAGSVEERVKRVCEKAHDYRVVCRKKHPTVEESQVVLLAKEDARSLAAEVVAVVADMDQREERTSEHASLALTSTALTDFGPWATRMNPIAGGVHVADALLHFNEGPVIGADPDQLFYFVQISDLHISRHLRRGNILHFLHFLKTTLPILSPPFVLATGDLTDAKDARRFTSHQYLEEWVAYKTALEESDVLRNASAGSIPRWVDVRGNHDMFNVEEKGRGTDYFSEYGVLKDYYKKNNIAAFDWKLPATESSPESIYKFVCLDASPRQGPSRPFNFFGYLDTDTMDALEEQINSAIASGTKHIILSAHYPTATLLFGRTSSGKSFTDLSQFISVFMSGHLHKLFGGLGDNLKSYHPGYNFLELELGDMKDHAMYRIMAVDHDILSFVDPSLPLPEIPMPYPKGWSVFDRNMTNLLPQETLPSPPVVLVTNPKDARYLLPNHEPSQKIKTSTHIRMLVFCDTYRLPPKIKVTIDGEDVPGQIEYKGRGRPAGLGSDFLPLYVLPWDPSQYDDSQNHVIEVIVTDADGKVGTATQFFRLDSQRIVEKGVGPFIIKSDFSYGARFATLLFMGLSLVLLLGPKLYLGIYEALYGDSVTANPLSWLMAKATQIRCKVAEEPSVKYRMAYYFTFSLLFLLHLPYHSPARWYALWTYTCCLIALPWFYARFIPSATTHSGFGWFFPYGLRVDDTWIPSPDPWVVSMFEVSWGILFFLIWFACVSWEDGLGRINGKQKPQTERARLLQREAKAPLPVVRRRWARAAVVGVWIWRASEWVAMTITAADNYYGVICNSSMEHCHCDFRLNIYDCIEASIFRGINIGKIGLCAVNVVLGASILGYRCGFRGYRIWDLRDLGLRGILRPRPVECMILFATSFNFLRLLNAGFLLAGYSGTYIVRAFLFELPWQLGFSALAIYLMGVTTTLSGSHKIKKETWLPHAELLDYVVAFFLFSPFITNNACAILAGYFADTGNKIGFDITTRMLYVLWSVYCFTLDVVVWLFGMRLIRVLKEHLAEFREDNSPRYRVLSFNMTKLRIVLVATFICLFSFIVVLLSYSIWRTAITTNTIASTIWAVLWEYVGSISTFLILCALAMSPVQPKGSSQSNSSKPTNNPGSSTNAMTTESSQFSSMQNDSNTTGISCAGRDDLYIPMRNIDTLGMKPNSADYVRRSGPDGISSDLGMAQYQYYQQKHDVTTSADQIVSAQTLDRNDRTNPLKELPVYNDGAVEPTSTIRHQLDMSYHSGSALKKSISVSALLQAIDSTVNDENLPAQFLNAAAPNESTCARSRYTRRPRPRYGESELAGVHGSAFVQLGNSKSLREEDISQAHHQQSPIHKYYPASSPSLTRLRTPGLYSSPPSQSRSPFSVTKSSISTVLSEASSPSHFASSETDIDSLASFTYDGVDTLNPQSLNANINTEQERFRRLFPKSPNLTQYVAMSSEEQRRTRLTWCENRFLASIPGPQTIALKNMLSGKSVVLQNLAASRVKRAMNIDSLPSSLTSLLKVTMATRSAHHNNKGADEAMSRSNVSYQRHDRSKPAKHLIYLTVEDEVIVEMVEIDGEVVARGVEERKPTLRSVSKKRSMGQKPTQTQGEDFAPIALGRGKRRRIATLKAESSKQSKPNFECEQCTESFSTATKLRAHSAKCKRKTEESDEDMLEEQEEEDAGDKTRCICQSTEEDGSEMIRCDECNYWLHMCCLDVTPEDTEGHWLCPNCGPDEDEEPRPLQGQKSVRILTPPPSWDEMSEADDFNDFSAEIEAADDQFIYDTNGVTFLLEEPMSSPISALLTPNDHLQVLEGGVFGPSDTNYDCVFESMYSSDLFGFWI</sequence>
<feature type="region of interest" description="Disordered" evidence="10">
    <location>
        <begin position="791"/>
        <end position="844"/>
    </location>
</feature>
<keyword evidence="3" id="KW-0479">Metal-binding</keyword>
<dbReference type="Gene3D" id="1.10.150.50">
    <property type="entry name" value="Transcription Factor, Ets-1"/>
    <property type="match status" value="1"/>
</dbReference>
<gene>
    <name evidence="15" type="ORF">BZG36_02922</name>
</gene>
<dbReference type="PANTHER" id="PTHR10291">
    <property type="entry name" value="DEHYDRODOLICHYL DIPHOSPHATE SYNTHASE FAMILY MEMBER"/>
    <property type="match status" value="1"/>
</dbReference>